<dbReference type="InterPro" id="IPR008599">
    <property type="entry name" value="Diacid_rec"/>
</dbReference>
<evidence type="ECO:0000313" key="3">
    <source>
        <dbReference type="EMBL" id="MBF4500503.1"/>
    </source>
</evidence>
<organism evidence="3 4">
    <name type="scientific">Savagea serpentis</name>
    <dbReference type="NCBI Taxonomy" id="2785297"/>
    <lineage>
        <taxon>Bacteria</taxon>
        <taxon>Bacillati</taxon>
        <taxon>Bacillota</taxon>
        <taxon>Bacilli</taxon>
        <taxon>Bacillales</taxon>
        <taxon>Caryophanaceae</taxon>
        <taxon>Savagea</taxon>
    </lineage>
</organism>
<dbReference type="PANTHER" id="PTHR33744:SF15">
    <property type="entry name" value="CARBOHYDRATE DIACID REGULATOR"/>
    <property type="match status" value="1"/>
</dbReference>
<protein>
    <submittedName>
        <fullName evidence="3">Helix-turn-helix domain-containing protein</fullName>
    </submittedName>
</protein>
<evidence type="ECO:0000259" key="2">
    <source>
        <dbReference type="Pfam" id="PF13556"/>
    </source>
</evidence>
<sequence>MLLSASLGQAIIEQVSPIIDYHLNLMDERGYVVASTDVSRIGEQHMGAMIAIQEKRPITIGFANQNDYPGTKSGVNLPIWFQEQVVGVVGVSGQPNDILPMAKLVQKTVQLLMEQLFIQNEQREREERWNRFMHCAREQRLSDDEIETRFIQLTDHSFPQNSQLLYFHALLDPVAIQRVKNDVARLAVHVICTYAISEGLFIWISGKPFHEQNRWPEWQWVMSQPIETIQQFRTTLRTLPHLRLNGHRVEEEQLDVFVQVIPEDIWETFFKEEKEAIAQLKAEDWETIAQFVEQNGSLKHTAKQLMIHRNTLTYRLQKIAEQTGLHPQRFDQLFFLYALFVHLHKKEL</sequence>
<dbReference type="Proteomes" id="UP000622653">
    <property type="component" value="Unassembled WGS sequence"/>
</dbReference>
<reference evidence="3" key="1">
    <citation type="submission" date="2020-11" db="EMBL/GenBank/DDBJ databases">
        <title>Multidrug resistant novel bacterium Savagea serpentis sp. nov., isolated from the scats of a vine snake (Ahaetulla nasuta).</title>
        <authorList>
            <person name="Venkata Ramana V."/>
            <person name="Vikas Patil S."/>
            <person name="Yogita Lugani V."/>
        </authorList>
    </citation>
    <scope>NUCLEOTIDE SEQUENCE</scope>
    <source>
        <strain evidence="3">SN6</strain>
    </source>
</reference>
<dbReference type="RefSeq" id="WP_194561939.1">
    <property type="nucleotide sequence ID" value="NZ_JADKPV010000001.1"/>
</dbReference>
<name>A0A8J7KH22_9BACL</name>
<accession>A0A8J7KH22</accession>
<keyword evidence="4" id="KW-1185">Reference proteome</keyword>
<dbReference type="Pfam" id="PF13556">
    <property type="entry name" value="HTH_30"/>
    <property type="match status" value="1"/>
</dbReference>
<dbReference type="Gene3D" id="1.10.10.2840">
    <property type="entry name" value="PucR C-terminal helix-turn-helix domain"/>
    <property type="match status" value="1"/>
</dbReference>
<dbReference type="AlphaFoldDB" id="A0A8J7KH22"/>
<dbReference type="Pfam" id="PF05651">
    <property type="entry name" value="Diacid_rec"/>
    <property type="match status" value="1"/>
</dbReference>
<dbReference type="EMBL" id="JADKPV010000001">
    <property type="protein sequence ID" value="MBF4500503.1"/>
    <property type="molecule type" value="Genomic_DNA"/>
</dbReference>
<feature type="domain" description="Putative sugar diacid recognition" evidence="1">
    <location>
        <begin position="3"/>
        <end position="133"/>
    </location>
</feature>
<evidence type="ECO:0000313" key="4">
    <source>
        <dbReference type="Proteomes" id="UP000622653"/>
    </source>
</evidence>
<dbReference type="InterPro" id="IPR025736">
    <property type="entry name" value="PucR_C-HTH_dom"/>
</dbReference>
<evidence type="ECO:0000259" key="1">
    <source>
        <dbReference type="Pfam" id="PF05651"/>
    </source>
</evidence>
<comment type="caution">
    <text evidence="3">The sequence shown here is derived from an EMBL/GenBank/DDBJ whole genome shotgun (WGS) entry which is preliminary data.</text>
</comment>
<gene>
    <name evidence="3" type="ORF">IRY55_03920</name>
</gene>
<dbReference type="InterPro" id="IPR042070">
    <property type="entry name" value="PucR_C-HTH_sf"/>
</dbReference>
<dbReference type="PANTHER" id="PTHR33744">
    <property type="entry name" value="CARBOHYDRATE DIACID REGULATOR"/>
    <property type="match status" value="1"/>
</dbReference>
<proteinExistence type="predicted"/>
<dbReference type="InterPro" id="IPR051448">
    <property type="entry name" value="CdaR-like_regulators"/>
</dbReference>
<feature type="domain" description="PucR C-terminal helix-turn-helix" evidence="2">
    <location>
        <begin position="286"/>
        <end position="338"/>
    </location>
</feature>